<evidence type="ECO:0000313" key="1">
    <source>
        <dbReference type="EMBL" id="MBA4669220.1"/>
    </source>
</evidence>
<proteinExistence type="predicted"/>
<reference evidence="1" key="1">
    <citation type="journal article" date="2013" name="J. Plant Res.">
        <title>Effect of fungi and light on seed germination of three Opuntia species from semiarid lands of central Mexico.</title>
        <authorList>
            <person name="Delgado-Sanchez P."/>
            <person name="Jimenez-Bremont J.F."/>
            <person name="Guerrero-Gonzalez Mde L."/>
            <person name="Flores J."/>
        </authorList>
    </citation>
    <scope>NUCLEOTIDE SEQUENCE</scope>
    <source>
        <tissue evidence="1">Cladode</tissue>
    </source>
</reference>
<accession>A0A7C9EIW5</accession>
<reference evidence="1" key="2">
    <citation type="submission" date="2020-07" db="EMBL/GenBank/DDBJ databases">
        <authorList>
            <person name="Vera ALvarez R."/>
            <person name="Arias-Moreno D.M."/>
            <person name="Jimenez-Jacinto V."/>
            <person name="Jimenez-Bremont J.F."/>
            <person name="Swaminathan K."/>
            <person name="Moose S.P."/>
            <person name="Guerrero-Gonzalez M.L."/>
            <person name="Marino-Ramirez L."/>
            <person name="Landsman D."/>
            <person name="Rodriguez-Kessler M."/>
            <person name="Delgado-Sanchez P."/>
        </authorList>
    </citation>
    <scope>NUCLEOTIDE SEQUENCE</scope>
    <source>
        <tissue evidence="1">Cladode</tissue>
    </source>
</reference>
<dbReference type="EMBL" id="GISG01242780">
    <property type="protein sequence ID" value="MBA4669220.1"/>
    <property type="molecule type" value="Transcribed_RNA"/>
</dbReference>
<name>A0A7C9EIW5_OPUST</name>
<protein>
    <submittedName>
        <fullName evidence="1">Uncharacterized protein</fullName>
    </submittedName>
</protein>
<organism evidence="1">
    <name type="scientific">Opuntia streptacantha</name>
    <name type="common">Prickly pear cactus</name>
    <name type="synonym">Opuntia cardona</name>
    <dbReference type="NCBI Taxonomy" id="393608"/>
    <lineage>
        <taxon>Eukaryota</taxon>
        <taxon>Viridiplantae</taxon>
        <taxon>Streptophyta</taxon>
        <taxon>Embryophyta</taxon>
        <taxon>Tracheophyta</taxon>
        <taxon>Spermatophyta</taxon>
        <taxon>Magnoliopsida</taxon>
        <taxon>eudicotyledons</taxon>
        <taxon>Gunneridae</taxon>
        <taxon>Pentapetalae</taxon>
        <taxon>Caryophyllales</taxon>
        <taxon>Cactineae</taxon>
        <taxon>Cactaceae</taxon>
        <taxon>Opuntioideae</taxon>
        <taxon>Opuntia</taxon>
    </lineage>
</organism>
<sequence length="112" mass="12507">MVSVQSMPWLLTLRRHLQLHLLTLLPCLHRRRLLPLLHRLLLRLLHRLLPPLVSVGISLTAQPARLAAAFLKYSISVSSMAAVTTLMLFAALEQTTAVLVNTPFVQLLRGCA</sequence>
<dbReference type="AlphaFoldDB" id="A0A7C9EIW5"/>